<dbReference type="Proteomes" id="UP000644010">
    <property type="component" value="Unassembled WGS sequence"/>
</dbReference>
<dbReference type="CDD" id="cd15482">
    <property type="entry name" value="Sialidase_non-viral"/>
    <property type="match status" value="1"/>
</dbReference>
<dbReference type="EMBL" id="JACOOI010000003">
    <property type="protein sequence ID" value="MBC5642174.1"/>
    <property type="molecule type" value="Genomic_DNA"/>
</dbReference>
<reference evidence="1 2" key="1">
    <citation type="submission" date="2020-08" db="EMBL/GenBank/DDBJ databases">
        <title>Genome public.</title>
        <authorList>
            <person name="Liu C."/>
            <person name="Sun Q."/>
        </authorList>
    </citation>
    <scope>NUCLEOTIDE SEQUENCE [LARGE SCALE GENOMIC DNA]</scope>
    <source>
        <strain evidence="1 2">BX2</strain>
    </source>
</reference>
<dbReference type="SUPFAM" id="SSF50939">
    <property type="entry name" value="Sialidases"/>
    <property type="match status" value="1"/>
</dbReference>
<evidence type="ECO:0000313" key="1">
    <source>
        <dbReference type="EMBL" id="MBC5642174.1"/>
    </source>
</evidence>
<dbReference type="InterPro" id="IPR036278">
    <property type="entry name" value="Sialidase_sf"/>
</dbReference>
<organism evidence="1 2">
    <name type="scientific">Parabacteroides segnis</name>
    <dbReference type="NCBI Taxonomy" id="2763058"/>
    <lineage>
        <taxon>Bacteria</taxon>
        <taxon>Pseudomonadati</taxon>
        <taxon>Bacteroidota</taxon>
        <taxon>Bacteroidia</taxon>
        <taxon>Bacteroidales</taxon>
        <taxon>Tannerellaceae</taxon>
        <taxon>Parabacteroides</taxon>
    </lineage>
</organism>
<gene>
    <name evidence="1" type="ORF">H8S77_04665</name>
</gene>
<dbReference type="Pfam" id="PF02012">
    <property type="entry name" value="BNR"/>
    <property type="match status" value="1"/>
</dbReference>
<keyword evidence="2" id="KW-1185">Reference proteome</keyword>
<dbReference type="InterPro" id="IPR002860">
    <property type="entry name" value="BNR_rpt"/>
</dbReference>
<dbReference type="Gene3D" id="2.120.10.10">
    <property type="match status" value="2"/>
</dbReference>
<name>A0ABR7DZA5_9BACT</name>
<dbReference type="InterPro" id="IPR013320">
    <property type="entry name" value="ConA-like_dom_sf"/>
</dbReference>
<accession>A0ABR7DZA5</accession>
<dbReference type="SUPFAM" id="SSF49899">
    <property type="entry name" value="Concanavalin A-like lectins/glucanases"/>
    <property type="match status" value="1"/>
</dbReference>
<proteinExistence type="predicted"/>
<evidence type="ECO:0000313" key="2">
    <source>
        <dbReference type="Proteomes" id="UP000644010"/>
    </source>
</evidence>
<protein>
    <submittedName>
        <fullName evidence="1">Exo-alpha-sialidase</fullName>
    </submittedName>
</protein>
<dbReference type="RefSeq" id="WP_186958462.1">
    <property type="nucleotide sequence ID" value="NZ_JACOOI010000003.1"/>
</dbReference>
<comment type="caution">
    <text evidence="1">The sequence shown here is derived from an EMBL/GenBank/DDBJ whole genome shotgun (WGS) entry which is preliminary data.</text>
</comment>
<sequence length="592" mass="68028">MKKIPVAVIFLLMLCPFYFLSAQYQDWRNVTIGAFPIYTNGYCDQPYVVILPGGKWLCVFTTGEGAEGTGGQHIVSTLSEDHGRTWTKPVKIEKPGSESASWAMPYVTSFGRVYVFYDYNGDKIHTLREQKNIREDMLGWYCYRYSDDEGKTWSRRYRLDVRKTNVDYANDWKGKVQILWGIGKPVDVDQGMMFAFSKIRHYLLDDSEGWYFRCDNINTEKDVSRLRFVMLPDGDNGVKNSAYGPVNSEQNLFQLNNGSLYCMHRTISGYPLESYSFDGGKSWTLPLPPRYETGIALKTPRACPRIWKCKNGKYLFWYHNHSGKTFADRNPVWISGGIEKDGKIYWGQPEILLYEPDINVRMSYPDLIEQDGKYWITETNKENARCHEIPVSFMEMLWKQFDICEKTTSGLCFSYGEALLFPGNLSMEGERIVNFEKGVTFDFCLELSSPASAQILFKMSSRCGRKNIIMQTGLYGDIELIIDDGEKQSKWNSDPGLISVYGKHHVTVTIDNGPKIIQFVVDGNVCNGNNSRQYGWGRFVSDITDFELGQLLITKLKADNIRPGGKLLRLDIYNRPLLNTEIIGIHRYYKSK</sequence>